<keyword evidence="3" id="KW-1185">Reference proteome</keyword>
<protein>
    <submittedName>
        <fullName evidence="2">Uncharacterized protein</fullName>
    </submittedName>
</protein>
<organism evidence="2 3">
    <name type="scientific">Punica granatum</name>
    <name type="common">Pomegranate</name>
    <dbReference type="NCBI Taxonomy" id="22663"/>
    <lineage>
        <taxon>Eukaryota</taxon>
        <taxon>Viridiplantae</taxon>
        <taxon>Streptophyta</taxon>
        <taxon>Embryophyta</taxon>
        <taxon>Tracheophyta</taxon>
        <taxon>Spermatophyta</taxon>
        <taxon>Magnoliopsida</taxon>
        <taxon>eudicotyledons</taxon>
        <taxon>Gunneridae</taxon>
        <taxon>Pentapetalae</taxon>
        <taxon>rosids</taxon>
        <taxon>malvids</taxon>
        <taxon>Myrtales</taxon>
        <taxon>Lythraceae</taxon>
        <taxon>Punica</taxon>
    </lineage>
</organism>
<feature type="region of interest" description="Disordered" evidence="1">
    <location>
        <begin position="54"/>
        <end position="74"/>
    </location>
</feature>
<gene>
    <name evidence="2" type="ORF">CRG98_034694</name>
</gene>
<sequence>MGRANETRTRMGCPFPSIDRGVSDSLAPRSLVSPGPRLLFARLDIRFGDPSVPWGSLARRPRPKTVGPGRPRDFGPGLSQYSLNVSRCSGIVVISVFRGRAPKARWEMFMTTETSIGKPSRVPEGPFWGAVCLSVERAPGALSEKASMRDRGVPAHVKVNSHGLVDPARLQEARASRLDELAVQESKLARVSRPDKVARGTREVARRACVAGK</sequence>
<comment type="caution">
    <text evidence="2">The sequence shown here is derived from an EMBL/GenBank/DDBJ whole genome shotgun (WGS) entry which is preliminary data.</text>
</comment>
<evidence type="ECO:0000256" key="1">
    <source>
        <dbReference type="SAM" id="MobiDB-lite"/>
    </source>
</evidence>
<accession>A0A2I0ILN4</accession>
<name>A0A2I0ILN4_PUNGR</name>
<dbReference type="EMBL" id="PGOL01002822">
    <property type="protein sequence ID" value="PKI44912.1"/>
    <property type="molecule type" value="Genomic_DNA"/>
</dbReference>
<reference evidence="2 3" key="1">
    <citation type="submission" date="2017-11" db="EMBL/GenBank/DDBJ databases">
        <title>De-novo sequencing of pomegranate (Punica granatum L.) genome.</title>
        <authorList>
            <person name="Akparov Z."/>
            <person name="Amiraslanov A."/>
            <person name="Hajiyeva S."/>
            <person name="Abbasov M."/>
            <person name="Kaur K."/>
            <person name="Hamwieh A."/>
            <person name="Solovyev V."/>
            <person name="Salamov A."/>
            <person name="Braich B."/>
            <person name="Kosarev P."/>
            <person name="Mahmoud A."/>
            <person name="Hajiyev E."/>
            <person name="Babayeva S."/>
            <person name="Izzatullayeva V."/>
            <person name="Mammadov A."/>
            <person name="Mammadov A."/>
            <person name="Sharifova S."/>
            <person name="Ojaghi J."/>
            <person name="Eynullazada K."/>
            <person name="Bayramov B."/>
            <person name="Abdulazimova A."/>
            <person name="Shahmuradov I."/>
        </authorList>
    </citation>
    <scope>NUCLEOTIDE SEQUENCE [LARGE SCALE GENOMIC DNA]</scope>
    <source>
        <strain evidence="3">cv. AG2017</strain>
        <tissue evidence="2">Leaf</tissue>
    </source>
</reference>
<proteinExistence type="predicted"/>
<evidence type="ECO:0000313" key="2">
    <source>
        <dbReference type="EMBL" id="PKI44912.1"/>
    </source>
</evidence>
<dbReference type="Proteomes" id="UP000233551">
    <property type="component" value="Unassembled WGS sequence"/>
</dbReference>
<dbReference type="AlphaFoldDB" id="A0A2I0ILN4"/>
<evidence type="ECO:0000313" key="3">
    <source>
        <dbReference type="Proteomes" id="UP000233551"/>
    </source>
</evidence>